<dbReference type="PANTHER" id="PTHR21666:SF285">
    <property type="entry name" value="M23 FAMILY METALLOPEPTIDASE"/>
    <property type="match status" value="1"/>
</dbReference>
<dbReference type="EMBL" id="AYKG01000025">
    <property type="protein sequence ID" value="ROO27592.1"/>
    <property type="molecule type" value="Genomic_DNA"/>
</dbReference>
<dbReference type="GO" id="GO:0004222">
    <property type="term" value="F:metalloendopeptidase activity"/>
    <property type="evidence" value="ECO:0007669"/>
    <property type="project" value="TreeGrafter"/>
</dbReference>
<evidence type="ECO:0000259" key="1">
    <source>
        <dbReference type="Pfam" id="PF01551"/>
    </source>
</evidence>
<dbReference type="PANTHER" id="PTHR21666">
    <property type="entry name" value="PEPTIDASE-RELATED"/>
    <property type="match status" value="1"/>
</dbReference>
<keyword evidence="3" id="KW-1185">Reference proteome</keyword>
<dbReference type="InterPro" id="IPR011055">
    <property type="entry name" value="Dup_hybrid_motif"/>
</dbReference>
<feature type="domain" description="M23ase beta-sheet core" evidence="1">
    <location>
        <begin position="1"/>
        <end position="92"/>
    </location>
</feature>
<gene>
    <name evidence="2" type="ORF">SAJA_09195</name>
</gene>
<name>A0A423PPW8_9GAMM</name>
<dbReference type="InterPro" id="IPR050570">
    <property type="entry name" value="Cell_wall_metabolism_enzyme"/>
</dbReference>
<dbReference type="InterPro" id="IPR016047">
    <property type="entry name" value="M23ase_b-sheet_dom"/>
</dbReference>
<reference evidence="2 3" key="1">
    <citation type="submission" date="2013-10" db="EMBL/GenBank/DDBJ databases">
        <title>Salinisphaera japonica YTM-1 Genome Sequencing.</title>
        <authorList>
            <person name="Lai Q."/>
            <person name="Li C."/>
            <person name="Shao Z."/>
        </authorList>
    </citation>
    <scope>NUCLEOTIDE SEQUENCE [LARGE SCALE GENOMIC DNA]</scope>
    <source>
        <strain evidence="2 3">YTM-1</strain>
    </source>
</reference>
<evidence type="ECO:0000313" key="2">
    <source>
        <dbReference type="EMBL" id="ROO27592.1"/>
    </source>
</evidence>
<dbReference type="Pfam" id="PF01551">
    <property type="entry name" value="Peptidase_M23"/>
    <property type="match status" value="1"/>
</dbReference>
<sequence length="98" mass="10200">MDIAAGAGTPVVAPAAGRVVFAEPDLYLTGGTVLIDHGHGIGSNFLHLSRIDVAVGETIDQGQRLGAVGASGRATGAHLHWGMTWYDVRIDPEQVLAR</sequence>
<dbReference type="SUPFAM" id="SSF51261">
    <property type="entry name" value="Duplicated hybrid motif"/>
    <property type="match status" value="1"/>
</dbReference>
<evidence type="ECO:0000313" key="3">
    <source>
        <dbReference type="Proteomes" id="UP000285310"/>
    </source>
</evidence>
<dbReference type="CDD" id="cd12797">
    <property type="entry name" value="M23_peptidase"/>
    <property type="match status" value="1"/>
</dbReference>
<dbReference type="Proteomes" id="UP000285310">
    <property type="component" value="Unassembled WGS sequence"/>
</dbReference>
<accession>A0A423PPW8</accession>
<protein>
    <recommendedName>
        <fullName evidence="1">M23ase beta-sheet core domain-containing protein</fullName>
    </recommendedName>
</protein>
<dbReference type="AlphaFoldDB" id="A0A423PPW8"/>
<comment type="caution">
    <text evidence="2">The sequence shown here is derived from an EMBL/GenBank/DDBJ whole genome shotgun (WGS) entry which is preliminary data.</text>
</comment>
<proteinExistence type="predicted"/>
<organism evidence="2 3">
    <name type="scientific">Salinisphaera japonica YTM-1</name>
    <dbReference type="NCBI Taxonomy" id="1209778"/>
    <lineage>
        <taxon>Bacteria</taxon>
        <taxon>Pseudomonadati</taxon>
        <taxon>Pseudomonadota</taxon>
        <taxon>Gammaproteobacteria</taxon>
        <taxon>Salinisphaerales</taxon>
        <taxon>Salinisphaeraceae</taxon>
        <taxon>Salinisphaera</taxon>
    </lineage>
</organism>
<dbReference type="InParanoid" id="A0A423PPW8"/>
<dbReference type="Gene3D" id="2.70.70.10">
    <property type="entry name" value="Glucose Permease (Domain IIA)"/>
    <property type="match status" value="1"/>
</dbReference>